<evidence type="ECO:0000313" key="5">
    <source>
        <dbReference type="Proteomes" id="UP000001520"/>
    </source>
</evidence>
<evidence type="ECO:0000256" key="1">
    <source>
        <dbReference type="ARBA" id="ARBA00008876"/>
    </source>
</evidence>
<dbReference type="eggNOG" id="COG1838">
    <property type="taxonomic scope" value="Bacteria"/>
</dbReference>
<dbReference type="PANTHER" id="PTHR43351:SF2">
    <property type="entry name" value="L(+)-TARTRATE DEHYDRATASE SUBUNIT BETA-RELATED"/>
    <property type="match status" value="1"/>
</dbReference>
<dbReference type="PANTHER" id="PTHR43351">
    <property type="entry name" value="L(+)-TARTRATE DEHYDRATASE SUBUNIT BETA"/>
    <property type="match status" value="1"/>
</dbReference>
<keyword evidence="2 4" id="KW-0456">Lyase</keyword>
<dbReference type="RefSeq" id="WP_013007634.1">
    <property type="nucleotide sequence ID" value="NC_013939.1"/>
</dbReference>
<evidence type="ECO:0000256" key="2">
    <source>
        <dbReference type="ARBA" id="ARBA00023239"/>
    </source>
</evidence>
<dbReference type="Proteomes" id="UP000001520">
    <property type="component" value="Chromosome"/>
</dbReference>
<name>D3PCR4_DEFDS</name>
<protein>
    <submittedName>
        <fullName evidence="4">Fumarate hydratase, class I, beta subunit</fullName>
        <ecNumber evidence="4">4.2.1.2</ecNumber>
    </submittedName>
</protein>
<dbReference type="Pfam" id="PF05683">
    <property type="entry name" value="Fumerase_C"/>
    <property type="match status" value="1"/>
</dbReference>
<accession>D3PCR4</accession>
<dbReference type="NCBIfam" id="TIGR00723">
    <property type="entry name" value="ttdB_fumA_fumB"/>
    <property type="match status" value="1"/>
</dbReference>
<dbReference type="AlphaFoldDB" id="D3PCR4"/>
<dbReference type="EC" id="4.2.1.2" evidence="4"/>
<evidence type="ECO:0000259" key="3">
    <source>
        <dbReference type="Pfam" id="PF05683"/>
    </source>
</evidence>
<dbReference type="KEGG" id="ddf:DEFDS_0915"/>
<gene>
    <name evidence="4" type="ordered locus">DEFDS_0915</name>
</gene>
<dbReference type="SUPFAM" id="SSF117457">
    <property type="entry name" value="FumA C-terminal domain-like"/>
    <property type="match status" value="1"/>
</dbReference>
<dbReference type="GO" id="GO:0004333">
    <property type="term" value="F:fumarate hydratase activity"/>
    <property type="evidence" value="ECO:0007669"/>
    <property type="project" value="UniProtKB-EC"/>
</dbReference>
<dbReference type="InterPro" id="IPR004647">
    <property type="entry name" value="Fe-S_hydro-lyase_TtdB-typ_cat"/>
</dbReference>
<dbReference type="HOGENOM" id="CLU_098588_0_0_0"/>
<organism evidence="4 5">
    <name type="scientific">Deferribacter desulfuricans (strain DSM 14783 / JCM 11476 / NBRC 101012 / SSM1)</name>
    <dbReference type="NCBI Taxonomy" id="639282"/>
    <lineage>
        <taxon>Bacteria</taxon>
        <taxon>Pseudomonadati</taxon>
        <taxon>Deferribacterota</taxon>
        <taxon>Deferribacteres</taxon>
        <taxon>Deferribacterales</taxon>
        <taxon>Deferribacteraceae</taxon>
        <taxon>Deferribacter</taxon>
    </lineage>
</organism>
<dbReference type="InterPro" id="IPR036660">
    <property type="entry name" value="Fe-S_hydroAse_TtdB_cat_sf"/>
</dbReference>
<sequence>MPIKLTTPISEEEIRKLKVGDEVLLSGTIVTARDQAHKLMVEEKPDFIREYLKDSVIYHCGPVVKKNDDGSWSFVAAGPTTSSREEPYQADVICEYQVRGVIGKGGMGPKTAEGLKKCGAVYFHAVGGAGSLIAKRVKKVKTVFKLEEFGTPEAFWVIEVEDFPVVVTMDAHGNSLHKQILEKSEAKAKELMGL</sequence>
<dbReference type="STRING" id="639282.DEFDS_0915"/>
<evidence type="ECO:0000313" key="4">
    <source>
        <dbReference type="EMBL" id="BAI80387.1"/>
    </source>
</evidence>
<comment type="similarity">
    <text evidence="1">Belongs to the class-I fumarase family.</text>
</comment>
<reference evidence="4 5" key="1">
    <citation type="journal article" date="2010" name="DNA Res.">
        <title>Bacterial lifestyle in a deep-sea hydrothermal vent chimney revealed by the genome sequence of the thermophilic bacterium Deferribacter desulfuricans SSM1.</title>
        <authorList>
            <person name="Takaki Y."/>
            <person name="Shimamura S."/>
            <person name="Nakagawa S."/>
            <person name="Fukuhara Y."/>
            <person name="Horikawa H."/>
            <person name="Ankai A."/>
            <person name="Harada T."/>
            <person name="Hosoyama A."/>
            <person name="Oguchi A."/>
            <person name="Fukui S."/>
            <person name="Fujita N."/>
            <person name="Takami H."/>
            <person name="Takai K."/>
        </authorList>
    </citation>
    <scope>NUCLEOTIDE SEQUENCE [LARGE SCALE GENOMIC DNA]</scope>
    <source>
        <strain evidence="5">DSM 14783 / JCM 11476 / NBRC 101012 / SSM1</strain>
    </source>
</reference>
<proteinExistence type="inferred from homology"/>
<dbReference type="EMBL" id="AP011529">
    <property type="protein sequence ID" value="BAI80387.1"/>
    <property type="molecule type" value="Genomic_DNA"/>
</dbReference>
<feature type="domain" description="Fe-S hydro-lyase tartrate dehydratase beta-type catalytic" evidence="3">
    <location>
        <begin position="3"/>
        <end position="179"/>
    </location>
</feature>
<keyword evidence="5" id="KW-1185">Reference proteome</keyword>
<dbReference type="Gene3D" id="3.20.130.10">
    <property type="entry name" value="Fe-S hydro-lyase, tartrate dehydratase beta-type, catalytic domain"/>
    <property type="match status" value="1"/>
</dbReference>